<dbReference type="EMBL" id="MLJW01000046">
    <property type="protein sequence ID" value="OIR06078.1"/>
    <property type="molecule type" value="Genomic_DNA"/>
</dbReference>
<dbReference type="AlphaFoldDB" id="A0A1J5T1K2"/>
<proteinExistence type="predicted"/>
<name>A0A1J5T1K2_9ZZZZ</name>
<gene>
    <name evidence="1" type="ORF">GALL_118750</name>
</gene>
<evidence type="ECO:0000313" key="1">
    <source>
        <dbReference type="EMBL" id="OIR06078.1"/>
    </source>
</evidence>
<comment type="caution">
    <text evidence="1">The sequence shown here is derived from an EMBL/GenBank/DDBJ whole genome shotgun (WGS) entry which is preliminary data.</text>
</comment>
<reference evidence="1" key="1">
    <citation type="submission" date="2016-10" db="EMBL/GenBank/DDBJ databases">
        <title>Sequence of Gallionella enrichment culture.</title>
        <authorList>
            <person name="Poehlein A."/>
            <person name="Muehling M."/>
            <person name="Daniel R."/>
        </authorList>
    </citation>
    <scope>NUCLEOTIDE SEQUENCE</scope>
</reference>
<protein>
    <submittedName>
        <fullName evidence="1">Uncharacterized protein</fullName>
    </submittedName>
</protein>
<sequence>MSAFAEQVENPRLEVVPGGWGGAESNEIHKIIAGVVKQFPAPIAYGSRPSLQIRHRFGGPMIDYDRDTDGSIIIYLSARDDRWYQYVYQFAHEYCHVLARFNQKQRGGDIVRDNQWFEESLCETASLYAVHRLGVDWSADADAQLRAAAIQLAQYLKQLAAEPQRQLDPGANFVDWFASNQESLRRDPYHRELNELVAMQLLPFFERNPDLWQALAYLNAPTPIPGQPFTAFLSTWEAASPIAARPLIAQIRSLFGQ</sequence>
<organism evidence="1">
    <name type="scientific">mine drainage metagenome</name>
    <dbReference type="NCBI Taxonomy" id="410659"/>
    <lineage>
        <taxon>unclassified sequences</taxon>
        <taxon>metagenomes</taxon>
        <taxon>ecological metagenomes</taxon>
    </lineage>
</organism>
<accession>A0A1J5T1K2</accession>